<proteinExistence type="predicted"/>
<organism evidence="1 2">
    <name type="scientific">Streptomyces citrinus</name>
    <dbReference type="NCBI Taxonomy" id="3118173"/>
    <lineage>
        <taxon>Bacteria</taxon>
        <taxon>Bacillati</taxon>
        <taxon>Actinomycetota</taxon>
        <taxon>Actinomycetes</taxon>
        <taxon>Kitasatosporales</taxon>
        <taxon>Streptomycetaceae</taxon>
        <taxon>Streptomyces</taxon>
    </lineage>
</organism>
<name>A0ACD5A6K0_9ACTN</name>
<dbReference type="Proteomes" id="UP001432251">
    <property type="component" value="Chromosome"/>
</dbReference>
<sequence length="143" mass="13679">MTLPRGGVALLACTAGIALANNYAIQPALGDVAHDTGTRTAAIGLVTTAALTGCIAGFALLLPLADRAAPRRLVAGQLGLLASGLVLAAAAPGLGVLLLAYLVIGAGASVSAMASTIAGRGVPGSGAARPSRSSPPECPPGSC</sequence>
<protein>
    <submittedName>
        <fullName evidence="1">Uncharacterized protein</fullName>
    </submittedName>
</protein>
<gene>
    <name evidence="1" type="ORF">V2W30_04635</name>
</gene>
<accession>A0ACD5A6K0</accession>
<keyword evidence="2" id="KW-1185">Reference proteome</keyword>
<dbReference type="EMBL" id="CP146022">
    <property type="protein sequence ID" value="WWQ62710.1"/>
    <property type="molecule type" value="Genomic_DNA"/>
</dbReference>
<evidence type="ECO:0000313" key="1">
    <source>
        <dbReference type="EMBL" id="WWQ62710.1"/>
    </source>
</evidence>
<evidence type="ECO:0000313" key="2">
    <source>
        <dbReference type="Proteomes" id="UP001432251"/>
    </source>
</evidence>
<reference evidence="1" key="1">
    <citation type="journal article" date="2025" name="Int. J. Syst. Evol. Microbiol.">
        <title>Streptomyces citrinus sp. nov., with yellow diffusible pigment.</title>
        <authorList>
            <person name="He Y."/>
            <person name="Yang E."/>
            <person name="Xu J."/>
            <person name="Sun Y."/>
            <person name="Sun L."/>
        </authorList>
    </citation>
    <scope>NUCLEOTIDE SEQUENCE</scope>
    <source>
        <strain evidence="1">Q6</strain>
    </source>
</reference>